<organism evidence="1">
    <name type="scientific">Tanacetum cinerariifolium</name>
    <name type="common">Dalmatian daisy</name>
    <name type="synonym">Chrysanthemum cinerariifolium</name>
    <dbReference type="NCBI Taxonomy" id="118510"/>
    <lineage>
        <taxon>Eukaryota</taxon>
        <taxon>Viridiplantae</taxon>
        <taxon>Streptophyta</taxon>
        <taxon>Embryophyta</taxon>
        <taxon>Tracheophyta</taxon>
        <taxon>Spermatophyta</taxon>
        <taxon>Magnoliopsida</taxon>
        <taxon>eudicotyledons</taxon>
        <taxon>Gunneridae</taxon>
        <taxon>Pentapetalae</taxon>
        <taxon>asterids</taxon>
        <taxon>campanulids</taxon>
        <taxon>Asterales</taxon>
        <taxon>Asteraceae</taxon>
        <taxon>Asteroideae</taxon>
        <taxon>Anthemideae</taxon>
        <taxon>Anthemidinae</taxon>
        <taxon>Tanacetum</taxon>
    </lineage>
</organism>
<dbReference type="EMBL" id="BKCJ011007733">
    <property type="protein sequence ID" value="GFC65682.1"/>
    <property type="molecule type" value="Genomic_DNA"/>
</dbReference>
<proteinExistence type="predicted"/>
<reference evidence="1" key="1">
    <citation type="journal article" date="2019" name="Sci. Rep.">
        <title>Draft genome of Tanacetum cinerariifolium, the natural source of mosquito coil.</title>
        <authorList>
            <person name="Yamashiro T."/>
            <person name="Shiraishi A."/>
            <person name="Satake H."/>
            <person name="Nakayama K."/>
        </authorList>
    </citation>
    <scope>NUCLEOTIDE SEQUENCE</scope>
</reference>
<sequence length="120" mass="13982">FHDTLKLPIETPDNLFIEPSDSKFIQRFLKIVGYEGIVDKVSTFYRNLAQPWKTMFKWEFMHCVQQKKDVIQYPRVTKTVSLHFCGGNLCTSVAYFFNASEFADLVFQDDDDDSGNKIEP</sequence>
<name>A0A699QB74_TANCI</name>
<accession>A0A699QB74</accession>
<evidence type="ECO:0000313" key="1">
    <source>
        <dbReference type="EMBL" id="GFC65682.1"/>
    </source>
</evidence>
<protein>
    <submittedName>
        <fullName evidence="1">Uncharacterized protein</fullName>
    </submittedName>
</protein>
<gene>
    <name evidence="1" type="ORF">Tci_837652</name>
</gene>
<comment type="caution">
    <text evidence="1">The sequence shown here is derived from an EMBL/GenBank/DDBJ whole genome shotgun (WGS) entry which is preliminary data.</text>
</comment>
<feature type="non-terminal residue" evidence="1">
    <location>
        <position position="120"/>
    </location>
</feature>
<feature type="non-terminal residue" evidence="1">
    <location>
        <position position="1"/>
    </location>
</feature>
<dbReference type="AlphaFoldDB" id="A0A699QB74"/>